<evidence type="ECO:0000313" key="2">
    <source>
        <dbReference type="EMBL" id="SMF50124.1"/>
    </source>
</evidence>
<dbReference type="RefSeq" id="WP_423856269.1">
    <property type="nucleotide sequence ID" value="NZ_FXAF01000006.1"/>
</dbReference>
<keyword evidence="1" id="KW-1133">Transmembrane helix</keyword>
<accession>A0A1X7FD74</accession>
<organism evidence="2 3">
    <name type="scientific">Xaviernesmea oryzae</name>
    <dbReference type="NCBI Taxonomy" id="464029"/>
    <lineage>
        <taxon>Bacteria</taxon>
        <taxon>Pseudomonadati</taxon>
        <taxon>Pseudomonadota</taxon>
        <taxon>Alphaproteobacteria</taxon>
        <taxon>Hyphomicrobiales</taxon>
        <taxon>Rhizobiaceae</taxon>
        <taxon>Rhizobium/Agrobacterium group</taxon>
        <taxon>Xaviernesmea</taxon>
    </lineage>
</organism>
<evidence type="ECO:0000313" key="3">
    <source>
        <dbReference type="Proteomes" id="UP000192903"/>
    </source>
</evidence>
<sequence length="132" mass="14396">MIAAQQAKADCAPCFRTLPPAMAIKPASRENDAHSPIERLSAILIERRPEEADAVLTIVLGAILVVAGLLYQFREALGRRRLSEPHRPDQAGSKPTLEPRRQGVGFLSIRRNWPGLAMMIAGAILLIFGAYA</sequence>
<dbReference type="STRING" id="464029.SAMN02982989_2707"/>
<keyword evidence="1" id="KW-0472">Membrane</keyword>
<reference evidence="3" key="1">
    <citation type="submission" date="2017-04" db="EMBL/GenBank/DDBJ databases">
        <authorList>
            <person name="Varghese N."/>
            <person name="Submissions S."/>
        </authorList>
    </citation>
    <scope>NUCLEOTIDE SEQUENCE [LARGE SCALE GENOMIC DNA]</scope>
    <source>
        <strain evidence="3">B4P</strain>
    </source>
</reference>
<proteinExistence type="predicted"/>
<dbReference type="EMBL" id="FXAF01000006">
    <property type="protein sequence ID" value="SMF50124.1"/>
    <property type="molecule type" value="Genomic_DNA"/>
</dbReference>
<keyword evidence="3" id="KW-1185">Reference proteome</keyword>
<feature type="transmembrane region" description="Helical" evidence="1">
    <location>
        <begin position="54"/>
        <end position="73"/>
    </location>
</feature>
<gene>
    <name evidence="2" type="ORF">SAMN02982989_2707</name>
</gene>
<keyword evidence="1" id="KW-0812">Transmembrane</keyword>
<feature type="transmembrane region" description="Helical" evidence="1">
    <location>
        <begin position="113"/>
        <end position="131"/>
    </location>
</feature>
<name>A0A1X7FD74_9HYPH</name>
<dbReference type="Proteomes" id="UP000192903">
    <property type="component" value="Unassembled WGS sequence"/>
</dbReference>
<dbReference type="AlphaFoldDB" id="A0A1X7FD74"/>
<protein>
    <submittedName>
        <fullName evidence="2">Uncharacterized protein</fullName>
    </submittedName>
</protein>
<evidence type="ECO:0000256" key="1">
    <source>
        <dbReference type="SAM" id="Phobius"/>
    </source>
</evidence>